<protein>
    <submittedName>
        <fullName evidence="3">Uncharacterized protein</fullName>
    </submittedName>
</protein>
<name>A0ABS9DM13_9ACTN</name>
<evidence type="ECO:0000256" key="1">
    <source>
        <dbReference type="SAM" id="MobiDB-lite"/>
    </source>
</evidence>
<accession>A0ABS9DM13</accession>
<feature type="signal peptide" evidence="2">
    <location>
        <begin position="1"/>
        <end position="32"/>
    </location>
</feature>
<organism evidence="3 4">
    <name type="scientific">Gordonia tangerina</name>
    <dbReference type="NCBI Taxonomy" id="2911060"/>
    <lineage>
        <taxon>Bacteria</taxon>
        <taxon>Bacillati</taxon>
        <taxon>Actinomycetota</taxon>
        <taxon>Actinomycetes</taxon>
        <taxon>Mycobacteriales</taxon>
        <taxon>Gordoniaceae</taxon>
        <taxon>Gordonia</taxon>
    </lineage>
</organism>
<feature type="region of interest" description="Disordered" evidence="1">
    <location>
        <begin position="34"/>
        <end position="203"/>
    </location>
</feature>
<keyword evidence="4" id="KW-1185">Reference proteome</keyword>
<keyword evidence="2" id="KW-0732">Signal</keyword>
<dbReference type="EMBL" id="JAKGCU010000018">
    <property type="protein sequence ID" value="MCF3940136.1"/>
    <property type="molecule type" value="Genomic_DNA"/>
</dbReference>
<evidence type="ECO:0000313" key="3">
    <source>
        <dbReference type="EMBL" id="MCF3940136.1"/>
    </source>
</evidence>
<comment type="caution">
    <text evidence="3">The sequence shown here is derived from an EMBL/GenBank/DDBJ whole genome shotgun (WGS) entry which is preliminary data.</text>
</comment>
<feature type="chain" id="PRO_5045169093" evidence="2">
    <location>
        <begin position="33"/>
        <end position="609"/>
    </location>
</feature>
<evidence type="ECO:0000313" key="4">
    <source>
        <dbReference type="Proteomes" id="UP001108089"/>
    </source>
</evidence>
<feature type="compositionally biased region" description="Low complexity" evidence="1">
    <location>
        <begin position="53"/>
        <end position="73"/>
    </location>
</feature>
<feature type="compositionally biased region" description="Basic and acidic residues" evidence="1">
    <location>
        <begin position="168"/>
        <end position="185"/>
    </location>
</feature>
<evidence type="ECO:0000256" key="2">
    <source>
        <dbReference type="SAM" id="SignalP"/>
    </source>
</evidence>
<dbReference type="Proteomes" id="UP001108089">
    <property type="component" value="Unassembled WGS sequence"/>
</dbReference>
<proteinExistence type="predicted"/>
<reference evidence="3" key="1">
    <citation type="submission" date="2022-01" db="EMBL/GenBank/DDBJ databases">
        <title>Gordonia xiamenensis sp. nov., isolated from surface seawater in Xiamen.</title>
        <authorList>
            <person name="He Y.F."/>
        </authorList>
    </citation>
    <scope>NUCLEOTIDE SEQUENCE</scope>
    <source>
        <strain evidence="3">GW1C4-4</strain>
    </source>
</reference>
<dbReference type="RefSeq" id="WP_235724891.1">
    <property type="nucleotide sequence ID" value="NZ_JAKGCU010000018.1"/>
</dbReference>
<sequence length="609" mass="62630">MSVKRVRRTRVIVASSGIAAALLMAAPVGAAAADELTGTEPASPSADGDGAVSNPSTTDTSTTAPSTNAPPGTGESGAGDSGSGEPTETTAPPAGESDGATTKPADRDESAPSEESTGTTQPPSESSPPETSGPAETPDSATETPSTEVDDPTTAREVPTWSWPSGRHRADHEPTGRHRADEPATGRHRAATDDAPTEDAVGDGAVGDEAARVIGEVIGEPGTAAAVSAGADTEPPEQQKPRPGAFYGFAGDVGAGGLIFLNQSLAAGGAFLRRSRGDGSDLLGLLNPGDRVTVPAASVVGPLVDSADANPAVDDTDDSLIAQAFDVLTARLQWWMIDPDNRFYDPSDFQVLIGDNYRIADADDITYTYDADADTITFTNTGDTDVAVIAVDQYNVPHGDGLYLVPAGESTTIDAGGDISGYVVQGDRDAEGRAIIYGMVVVQDDSTLSQNFNPFGGAIRDADQPIVDPDNKFWDPSEGLATGILWPLDAVGADGAADGVYYSTDASGVTIHNDSDGDIAIIVFSGTADRNLVPQTNFYVVPAGSAHTIELDEGGYALTSVQGERVVGGRDDGKPRLYGSFVALNSGDDTVVTEIDNVPQDELPPLTRV</sequence>
<feature type="compositionally biased region" description="Low complexity" evidence="1">
    <location>
        <begin position="113"/>
        <end position="138"/>
    </location>
</feature>
<gene>
    <name evidence="3" type="ORF">L1892_17315</name>
</gene>